<dbReference type="InterPro" id="IPR033900">
    <property type="entry name" value="Gram_neg_porin_domain"/>
</dbReference>
<dbReference type="GO" id="GO:0006811">
    <property type="term" value="P:monoatomic ion transport"/>
    <property type="evidence" value="ECO:0007669"/>
    <property type="project" value="UniProtKB-KW"/>
</dbReference>
<evidence type="ECO:0000313" key="13">
    <source>
        <dbReference type="EMBL" id="TXF12563.1"/>
    </source>
</evidence>
<evidence type="ECO:0000256" key="6">
    <source>
        <dbReference type="ARBA" id="ARBA00022729"/>
    </source>
</evidence>
<evidence type="ECO:0000256" key="1">
    <source>
        <dbReference type="ARBA" id="ARBA00004571"/>
    </source>
</evidence>
<keyword evidence="9" id="KW-0472">Membrane</keyword>
<keyword evidence="14" id="KW-1185">Reference proteome</keyword>
<keyword evidence="7" id="KW-0406">Ion transport</keyword>
<keyword evidence="5" id="KW-0812">Transmembrane</keyword>
<evidence type="ECO:0000256" key="2">
    <source>
        <dbReference type="ARBA" id="ARBA00011233"/>
    </source>
</evidence>
<feature type="signal peptide" evidence="11">
    <location>
        <begin position="1"/>
        <end position="25"/>
    </location>
</feature>
<evidence type="ECO:0000256" key="4">
    <source>
        <dbReference type="ARBA" id="ARBA00022452"/>
    </source>
</evidence>
<protein>
    <submittedName>
        <fullName evidence="13">Porin</fullName>
    </submittedName>
</protein>
<dbReference type="PANTHER" id="PTHR34501">
    <property type="entry name" value="PROTEIN YDDL-RELATED"/>
    <property type="match status" value="1"/>
</dbReference>
<evidence type="ECO:0000313" key="14">
    <source>
        <dbReference type="Proteomes" id="UP000321201"/>
    </source>
</evidence>
<name>A0A5C7ELV7_9PROT</name>
<accession>A0A5C7ELV7</accession>
<dbReference type="GO" id="GO:0046930">
    <property type="term" value="C:pore complex"/>
    <property type="evidence" value="ECO:0007669"/>
    <property type="project" value="UniProtKB-KW"/>
</dbReference>
<keyword evidence="3" id="KW-0813">Transport</keyword>
<reference evidence="13 14" key="1">
    <citation type="submission" date="2019-08" db="EMBL/GenBank/DDBJ databases">
        <title>Pelomicrobium methylotrophicum gen. nov., sp. nov. a moderately thermophilic, facultatively anaerobic, lithoautotrophic and methylotrophic bacterium isolated from a terrestrial mud volcano.</title>
        <authorList>
            <person name="Slobodkina G.B."/>
            <person name="Merkel A.Y."/>
            <person name="Slobodkin A.I."/>
        </authorList>
    </citation>
    <scope>NUCLEOTIDE SEQUENCE [LARGE SCALE GENOMIC DNA]</scope>
    <source>
        <strain evidence="13 14">SM250</strain>
    </source>
</reference>
<dbReference type="InterPro" id="IPR050298">
    <property type="entry name" value="Gram-neg_bact_OMP"/>
</dbReference>
<sequence>MIRRKKMCTAVAGALALVGTSAAHAELSWKAGDWDLSFSGNVNGFATFVDCDNNPTTVAGGLACNGTSQDEQNIESGLLPSALVFSAKTRQMDFDISVTLGFYPGLNDTNPGAGKTGIGSTQIDMRQNFLTFGDKSWGTIKVGRDLGIFASDAILSDMTLLGVGSGAAFLGGNTTLGRIGAGYIYADWIPQITYWSPNFNGFQFAGGIFQGFDYVAFSGHPSTATLTKHDELGFQAKLTYDWGNVGGTSGRLWLGGMTQKVKASASDFAPPGAKVDGRGMDVGAKVALGGFEAVGYYYNAKGLGTTAIGFDGAAYVGGTCTGPGGTPPCTGGTVDERDSDGYYLQATYTFGKPKLGVSYGESRLDLAGNESVATSGTLVKKNKSWVVGMYYGLTKSLNLVAEYINTEAEAHNGVKNKDDAVALGAILFF</sequence>
<dbReference type="PANTHER" id="PTHR34501:SF9">
    <property type="entry name" value="MAJOR OUTER MEMBRANE PROTEIN P.IA"/>
    <property type="match status" value="1"/>
</dbReference>
<evidence type="ECO:0000259" key="12">
    <source>
        <dbReference type="Pfam" id="PF13609"/>
    </source>
</evidence>
<dbReference type="InParanoid" id="A0A5C7ELV7"/>
<keyword evidence="4" id="KW-1134">Transmembrane beta strand</keyword>
<keyword evidence="10" id="KW-0998">Cell outer membrane</keyword>
<feature type="chain" id="PRO_5022865556" evidence="11">
    <location>
        <begin position="26"/>
        <end position="429"/>
    </location>
</feature>
<dbReference type="InterPro" id="IPR023614">
    <property type="entry name" value="Porin_dom_sf"/>
</dbReference>
<dbReference type="GO" id="GO:0009279">
    <property type="term" value="C:cell outer membrane"/>
    <property type="evidence" value="ECO:0007669"/>
    <property type="project" value="UniProtKB-SubCell"/>
</dbReference>
<dbReference type="Gene3D" id="2.40.160.10">
    <property type="entry name" value="Porin"/>
    <property type="match status" value="1"/>
</dbReference>
<comment type="caution">
    <text evidence="13">The sequence shown here is derived from an EMBL/GenBank/DDBJ whole genome shotgun (WGS) entry which is preliminary data.</text>
</comment>
<evidence type="ECO:0000256" key="11">
    <source>
        <dbReference type="SAM" id="SignalP"/>
    </source>
</evidence>
<dbReference type="GO" id="GO:0015288">
    <property type="term" value="F:porin activity"/>
    <property type="evidence" value="ECO:0007669"/>
    <property type="project" value="UniProtKB-KW"/>
</dbReference>
<comment type="subunit">
    <text evidence="2">Homotrimer.</text>
</comment>
<evidence type="ECO:0000256" key="5">
    <source>
        <dbReference type="ARBA" id="ARBA00022692"/>
    </source>
</evidence>
<dbReference type="EMBL" id="VPFL01000005">
    <property type="protein sequence ID" value="TXF12563.1"/>
    <property type="molecule type" value="Genomic_DNA"/>
</dbReference>
<dbReference type="SUPFAM" id="SSF56935">
    <property type="entry name" value="Porins"/>
    <property type="match status" value="1"/>
</dbReference>
<evidence type="ECO:0000256" key="3">
    <source>
        <dbReference type="ARBA" id="ARBA00022448"/>
    </source>
</evidence>
<evidence type="ECO:0000256" key="7">
    <source>
        <dbReference type="ARBA" id="ARBA00023065"/>
    </source>
</evidence>
<evidence type="ECO:0000256" key="9">
    <source>
        <dbReference type="ARBA" id="ARBA00023136"/>
    </source>
</evidence>
<feature type="domain" description="Porin" evidence="12">
    <location>
        <begin position="14"/>
        <end position="408"/>
    </location>
</feature>
<dbReference type="OrthoDB" id="8735103at2"/>
<dbReference type="AlphaFoldDB" id="A0A5C7ELV7"/>
<keyword evidence="8" id="KW-0626">Porin</keyword>
<comment type="subcellular location">
    <subcellularLocation>
        <location evidence="1">Cell outer membrane</location>
        <topology evidence="1">Multi-pass membrane protein</topology>
    </subcellularLocation>
</comment>
<gene>
    <name evidence="13" type="ORF">FR698_04830</name>
</gene>
<dbReference type="Pfam" id="PF13609">
    <property type="entry name" value="Porin_4"/>
    <property type="match status" value="1"/>
</dbReference>
<evidence type="ECO:0000256" key="8">
    <source>
        <dbReference type="ARBA" id="ARBA00023114"/>
    </source>
</evidence>
<keyword evidence="6 11" id="KW-0732">Signal</keyword>
<organism evidence="13 14">
    <name type="scientific">Pelomicrobium methylotrophicum</name>
    <dbReference type="NCBI Taxonomy" id="2602750"/>
    <lineage>
        <taxon>Bacteria</taxon>
        <taxon>Pseudomonadati</taxon>
        <taxon>Pseudomonadota</taxon>
        <taxon>Hydrogenophilia</taxon>
        <taxon>Hydrogenophilia incertae sedis</taxon>
        <taxon>Pelomicrobium</taxon>
    </lineage>
</organism>
<evidence type="ECO:0000256" key="10">
    <source>
        <dbReference type="ARBA" id="ARBA00023237"/>
    </source>
</evidence>
<dbReference type="Proteomes" id="UP000321201">
    <property type="component" value="Unassembled WGS sequence"/>
</dbReference>
<proteinExistence type="predicted"/>